<evidence type="ECO:0000256" key="8">
    <source>
        <dbReference type="SAM" id="MobiDB-lite"/>
    </source>
</evidence>
<dbReference type="RefSeq" id="WP_064063536.1">
    <property type="nucleotide sequence ID" value="NZ_LPZN01000015.1"/>
</dbReference>
<dbReference type="CDD" id="cd06261">
    <property type="entry name" value="TM_PBP2"/>
    <property type="match status" value="1"/>
</dbReference>
<evidence type="ECO:0000313" key="11">
    <source>
        <dbReference type="Proteomes" id="UP000254569"/>
    </source>
</evidence>
<comment type="similarity">
    <text evidence="7">Belongs to the binding-protein-dependent transport system permease family.</text>
</comment>
<feature type="transmembrane region" description="Helical" evidence="7">
    <location>
        <begin position="269"/>
        <end position="287"/>
    </location>
</feature>
<feature type="transmembrane region" description="Helical" evidence="7">
    <location>
        <begin position="35"/>
        <end position="57"/>
    </location>
</feature>
<evidence type="ECO:0000259" key="9">
    <source>
        <dbReference type="PROSITE" id="PS50928"/>
    </source>
</evidence>
<keyword evidence="3" id="KW-1003">Cell membrane</keyword>
<feature type="domain" description="ABC transmembrane type-1" evidence="9">
    <location>
        <begin position="102"/>
        <end position="291"/>
    </location>
</feature>
<evidence type="ECO:0000256" key="7">
    <source>
        <dbReference type="RuleBase" id="RU363032"/>
    </source>
</evidence>
<dbReference type="OrthoDB" id="9812701at2"/>
<protein>
    <submittedName>
        <fullName evidence="10">Oligopeptide/dipeptide ABC transporter transmembrane protein</fullName>
    </submittedName>
</protein>
<evidence type="ECO:0000256" key="1">
    <source>
        <dbReference type="ARBA" id="ARBA00004651"/>
    </source>
</evidence>
<feature type="transmembrane region" description="Helical" evidence="7">
    <location>
        <begin position="137"/>
        <end position="161"/>
    </location>
</feature>
<dbReference type="SUPFAM" id="SSF161098">
    <property type="entry name" value="MetI-like"/>
    <property type="match status" value="1"/>
</dbReference>
<organism evidence="10 11">
    <name type="scientific">Rhodococcus gordoniae</name>
    <dbReference type="NCBI Taxonomy" id="223392"/>
    <lineage>
        <taxon>Bacteria</taxon>
        <taxon>Bacillati</taxon>
        <taxon>Actinomycetota</taxon>
        <taxon>Actinomycetes</taxon>
        <taxon>Mycobacteriales</taxon>
        <taxon>Nocardiaceae</taxon>
        <taxon>Rhodococcus</taxon>
    </lineage>
</organism>
<dbReference type="Gene3D" id="1.10.3720.10">
    <property type="entry name" value="MetI-like"/>
    <property type="match status" value="1"/>
</dbReference>
<dbReference type="GO" id="GO:0055085">
    <property type="term" value="P:transmembrane transport"/>
    <property type="evidence" value="ECO:0007669"/>
    <property type="project" value="InterPro"/>
</dbReference>
<reference evidence="10 11" key="1">
    <citation type="submission" date="2018-06" db="EMBL/GenBank/DDBJ databases">
        <authorList>
            <consortium name="Pathogen Informatics"/>
            <person name="Doyle S."/>
        </authorList>
    </citation>
    <scope>NUCLEOTIDE SEQUENCE [LARGE SCALE GENOMIC DNA]</scope>
    <source>
        <strain evidence="10 11">NCTC13296</strain>
    </source>
</reference>
<feature type="transmembrane region" description="Helical" evidence="7">
    <location>
        <begin position="219"/>
        <end position="249"/>
    </location>
</feature>
<evidence type="ECO:0000313" key="10">
    <source>
        <dbReference type="EMBL" id="SUE15477.1"/>
    </source>
</evidence>
<name>A0A379LZK0_9NOCA</name>
<proteinExistence type="inferred from homology"/>
<dbReference type="InterPro" id="IPR050366">
    <property type="entry name" value="BP-dependent_transpt_permease"/>
</dbReference>
<dbReference type="AlphaFoldDB" id="A0A379LZK0"/>
<keyword evidence="2 7" id="KW-0813">Transport</keyword>
<keyword evidence="6 7" id="KW-0472">Membrane</keyword>
<feature type="region of interest" description="Disordered" evidence="8">
    <location>
        <begin position="1"/>
        <end position="23"/>
    </location>
</feature>
<comment type="subcellular location">
    <subcellularLocation>
        <location evidence="1 7">Cell membrane</location>
        <topology evidence="1 7">Multi-pass membrane protein</topology>
    </subcellularLocation>
</comment>
<dbReference type="InterPro" id="IPR000515">
    <property type="entry name" value="MetI-like"/>
</dbReference>
<dbReference type="PANTHER" id="PTHR43386">
    <property type="entry name" value="OLIGOPEPTIDE TRANSPORT SYSTEM PERMEASE PROTEIN APPC"/>
    <property type="match status" value="1"/>
</dbReference>
<keyword evidence="11" id="KW-1185">Reference proteome</keyword>
<dbReference type="InterPro" id="IPR035906">
    <property type="entry name" value="MetI-like_sf"/>
</dbReference>
<keyword evidence="5 7" id="KW-1133">Transmembrane helix</keyword>
<sequence length="305" mass="32367">MPDILTSETVPAAGPAAPTVDTTVRKTRRSPRLDLGTALALAWLTLVAVAAVIADWLPLSESRDPAKALLTPSMQPPNLLSANPLGTDRQGLDLLGGLMYGARVSLVVGIGGVVCGVLVGGAIGIIAGYFRGRTDTVVSVLSDTMLAFPPLILLMALVTILEPNVRNVAIALGIMVVPTYVRLVRANTMSQRSHEFVTAARSLGASNRRIMVKEIAPNLVLPVLSYSFMVVAVLIVAEASLSYLGLSIPRPEPTWGNMIAAGQSEFQEYPYLVLVPGAALFLTVFSLNRIGETARRMWDPTAGKL</sequence>
<dbReference type="Pfam" id="PF00528">
    <property type="entry name" value="BPD_transp_1"/>
    <property type="match status" value="1"/>
</dbReference>
<evidence type="ECO:0000256" key="4">
    <source>
        <dbReference type="ARBA" id="ARBA00022692"/>
    </source>
</evidence>
<accession>A0A379LZK0</accession>
<evidence type="ECO:0000256" key="3">
    <source>
        <dbReference type="ARBA" id="ARBA00022475"/>
    </source>
</evidence>
<dbReference type="PANTHER" id="PTHR43386:SF1">
    <property type="entry name" value="D,D-DIPEPTIDE TRANSPORT SYSTEM PERMEASE PROTEIN DDPC-RELATED"/>
    <property type="match status" value="1"/>
</dbReference>
<keyword evidence="4 7" id="KW-0812">Transmembrane</keyword>
<feature type="transmembrane region" description="Helical" evidence="7">
    <location>
        <begin position="104"/>
        <end position="130"/>
    </location>
</feature>
<feature type="transmembrane region" description="Helical" evidence="7">
    <location>
        <begin position="167"/>
        <end position="184"/>
    </location>
</feature>
<dbReference type="Proteomes" id="UP000254569">
    <property type="component" value="Unassembled WGS sequence"/>
</dbReference>
<feature type="compositionally biased region" description="Low complexity" evidence="8">
    <location>
        <begin position="9"/>
        <end position="22"/>
    </location>
</feature>
<gene>
    <name evidence="10" type="primary">gsiD_1</name>
    <name evidence="10" type="ORF">NCTC13296_02340</name>
</gene>
<dbReference type="GO" id="GO:0005886">
    <property type="term" value="C:plasma membrane"/>
    <property type="evidence" value="ECO:0007669"/>
    <property type="project" value="UniProtKB-SubCell"/>
</dbReference>
<evidence type="ECO:0000256" key="2">
    <source>
        <dbReference type="ARBA" id="ARBA00022448"/>
    </source>
</evidence>
<evidence type="ECO:0000256" key="5">
    <source>
        <dbReference type="ARBA" id="ARBA00022989"/>
    </source>
</evidence>
<dbReference type="PROSITE" id="PS50928">
    <property type="entry name" value="ABC_TM1"/>
    <property type="match status" value="1"/>
</dbReference>
<dbReference type="EMBL" id="UGVI01000001">
    <property type="protein sequence ID" value="SUE15477.1"/>
    <property type="molecule type" value="Genomic_DNA"/>
</dbReference>
<evidence type="ECO:0000256" key="6">
    <source>
        <dbReference type="ARBA" id="ARBA00023136"/>
    </source>
</evidence>